<dbReference type="Pfam" id="PF01846">
    <property type="entry name" value="FF"/>
    <property type="match status" value="1"/>
</dbReference>
<dbReference type="STRING" id="542832.A0A3M6VR29"/>
<feature type="region of interest" description="Disordered" evidence="1">
    <location>
        <begin position="724"/>
        <end position="840"/>
    </location>
</feature>
<feature type="compositionally biased region" description="Basic and acidic residues" evidence="1">
    <location>
        <begin position="218"/>
        <end position="238"/>
    </location>
</feature>
<feature type="region of interest" description="Disordered" evidence="1">
    <location>
        <begin position="529"/>
        <end position="568"/>
    </location>
</feature>
<feature type="region of interest" description="Disordered" evidence="1">
    <location>
        <begin position="1"/>
        <end position="40"/>
    </location>
</feature>
<dbReference type="InterPro" id="IPR001202">
    <property type="entry name" value="WW_dom"/>
</dbReference>
<dbReference type="InterPro" id="IPR036517">
    <property type="entry name" value="FF_domain_sf"/>
</dbReference>
<comment type="caution">
    <text evidence="3">The sequence shown here is derived from an EMBL/GenBank/DDBJ whole genome shotgun (WGS) entry which is preliminary data.</text>
</comment>
<protein>
    <recommendedName>
        <fullName evidence="2">WW domain-containing protein</fullName>
    </recommendedName>
</protein>
<feature type="compositionally biased region" description="Basic and acidic residues" evidence="1">
    <location>
        <begin position="201"/>
        <end position="210"/>
    </location>
</feature>
<feature type="domain" description="WW" evidence="2">
    <location>
        <begin position="127"/>
        <end position="161"/>
    </location>
</feature>
<organism evidence="3 5">
    <name type="scientific">Peronospora effusa</name>
    <dbReference type="NCBI Taxonomy" id="542832"/>
    <lineage>
        <taxon>Eukaryota</taxon>
        <taxon>Sar</taxon>
        <taxon>Stramenopiles</taxon>
        <taxon>Oomycota</taxon>
        <taxon>Peronosporomycetes</taxon>
        <taxon>Peronosporales</taxon>
        <taxon>Peronosporaceae</taxon>
        <taxon>Peronospora</taxon>
    </lineage>
</organism>
<keyword evidence="5" id="KW-1185">Reference proteome</keyword>
<dbReference type="InterPro" id="IPR002713">
    <property type="entry name" value="FF_domain"/>
</dbReference>
<reference evidence="5 6" key="1">
    <citation type="submission" date="2018-06" db="EMBL/GenBank/DDBJ databases">
        <title>Comparative genomics of downy mildews reveals potential adaptations to biotrophy.</title>
        <authorList>
            <person name="Fletcher K."/>
            <person name="Klosterman S.J."/>
            <person name="Derevnina L."/>
            <person name="Martin F."/>
            <person name="Koike S."/>
            <person name="Reyes Chin-Wo S."/>
            <person name="Mou B."/>
            <person name="Michelmore R."/>
        </authorList>
    </citation>
    <scope>NUCLEOTIDE SEQUENCE [LARGE SCALE GENOMIC DNA]</scope>
    <source>
        <strain evidence="4 6">R13</strain>
        <strain evidence="3 5">R14</strain>
    </source>
</reference>
<feature type="compositionally biased region" description="Basic residues" evidence="1">
    <location>
        <begin position="776"/>
        <end position="791"/>
    </location>
</feature>
<dbReference type="PROSITE" id="PS50020">
    <property type="entry name" value="WW_DOMAIN_2"/>
    <property type="match status" value="1"/>
</dbReference>
<dbReference type="GO" id="GO:0071004">
    <property type="term" value="C:U2-type prespliceosome"/>
    <property type="evidence" value="ECO:0007669"/>
    <property type="project" value="TreeGrafter"/>
</dbReference>
<dbReference type="InterPro" id="IPR039726">
    <property type="entry name" value="Prp40-like"/>
</dbReference>
<feature type="compositionally biased region" description="Polar residues" evidence="1">
    <location>
        <begin position="1"/>
        <end position="12"/>
    </location>
</feature>
<dbReference type="PANTHER" id="PTHR11864">
    <property type="entry name" value="PRE-MRNA-PROCESSING PROTEIN PRP40"/>
    <property type="match status" value="1"/>
</dbReference>
<feature type="region of interest" description="Disordered" evidence="1">
    <location>
        <begin position="879"/>
        <end position="903"/>
    </location>
</feature>
<feature type="compositionally biased region" description="Acidic residues" evidence="1">
    <location>
        <begin position="552"/>
        <end position="566"/>
    </location>
</feature>
<dbReference type="SMART" id="SM00456">
    <property type="entry name" value="WW"/>
    <property type="match status" value="1"/>
</dbReference>
<feature type="compositionally biased region" description="Pro residues" evidence="1">
    <location>
        <begin position="16"/>
        <end position="37"/>
    </location>
</feature>
<feature type="compositionally biased region" description="Acidic residues" evidence="1">
    <location>
        <begin position="887"/>
        <end position="903"/>
    </location>
</feature>
<feature type="compositionally biased region" description="Basic and acidic residues" evidence="1">
    <location>
        <begin position="531"/>
        <end position="550"/>
    </location>
</feature>
<dbReference type="EMBL" id="QKXF01000565">
    <property type="protein sequence ID" value="RQM10618.1"/>
    <property type="molecule type" value="Genomic_DNA"/>
</dbReference>
<dbReference type="Proteomes" id="UP000286097">
    <property type="component" value="Unassembled WGS sequence"/>
</dbReference>
<sequence length="903" mass="103608">MNQYGPPANNTAFPRNGPPPFRGPPQAFPRGGPPLFRPPLAARGLPPIFAFRGPPPAFQGRGISPIQGPLPPGIAQPPHGLHIPPSRMTTPGLQAPPSPATSVGPRGWNEFRPGQGAPYYYNTAVMESNSSKWMEYKDEATGALYYFNTVTKETVWDQPEEFRMQKAREQVAKMTSETLHTTSFPMTTQVQTSVQLMQDSEQEKSRALTEKEEEENQEEMKRQEIQDKARKKRKEEQEREQAATFEKMLVAERLAAFKQFLEDKQITPTLKWGDAQRLIGKDSSMHSDPRWKFALNTVGEKKQAFAEYCTQAKNRATIEKRRLVKKTREQFTELLGLFESTLAPPSRRRQVSWEELAASNNFYALRNDPRWSAVEEIRERQQLFATFMQDLERNQKARLAKQRDAMHSAFTELLRQRVDSKQLDFGSSRSSKRLDADTKRRVLDLLREVELPDGGGKVGDDALRIVDRHDVYNWAEEFLHERRELEHAKRKRERVDRVERQEKMSRELNERFKDFVAAQKLTAGSTWEEFSTEHLRQTNEEPAIELKSEVDGGTEADGDDEGNEDGDDKHLLHWKEQRHLFEKYTRRLRRNLEPVASVLRKHLDRRGDPPLRVTETTSYAVFIDALKNGVSIALDNNAPEEGEEKVIEKSNDVMKGTLEDHDDGSATGEMEEVKKLNPDEVDAALETAVNKYREMNDNDATVEFPVFVRQVYEMWVALAKEDGMREKEKKLKHRKRSRKESRNVTIEDDDGDEDRPCRVRRRSSALEEVEDDENTKKRRSHRSSRKRHRSHGSPSVSRSRSRSRSVSRRESSSHRRSRNRSRDCEGALPPGLAAVSSKPIVGTMTARPKIPFKSLSEAEEAAKAEEIIRQARLKLQAKITTTTTNDSELEDGEELEEGEEGED</sequence>
<gene>
    <name evidence="4" type="ORF">DD237_002874</name>
    <name evidence="3" type="ORF">DD238_002062</name>
</gene>
<dbReference type="AlphaFoldDB" id="A0A3M6VR29"/>
<dbReference type="GO" id="GO:0045292">
    <property type="term" value="P:mRNA cis splicing, via spliceosome"/>
    <property type="evidence" value="ECO:0007669"/>
    <property type="project" value="InterPro"/>
</dbReference>
<proteinExistence type="predicted"/>
<evidence type="ECO:0000313" key="4">
    <source>
        <dbReference type="EMBL" id="RQM10618.1"/>
    </source>
</evidence>
<dbReference type="Gene3D" id="1.10.10.440">
    <property type="entry name" value="FF domain"/>
    <property type="match status" value="2"/>
</dbReference>
<dbReference type="SMART" id="SM00441">
    <property type="entry name" value="FF"/>
    <property type="match status" value="2"/>
</dbReference>
<dbReference type="SUPFAM" id="SSF51045">
    <property type="entry name" value="WW domain"/>
    <property type="match status" value="1"/>
</dbReference>
<dbReference type="VEuPathDB" id="FungiDB:DD237_002874"/>
<evidence type="ECO:0000313" key="5">
    <source>
        <dbReference type="Proteomes" id="UP000282087"/>
    </source>
</evidence>
<dbReference type="GO" id="GO:0005685">
    <property type="term" value="C:U1 snRNP"/>
    <property type="evidence" value="ECO:0007669"/>
    <property type="project" value="TreeGrafter"/>
</dbReference>
<accession>A0A3M6VR29</accession>
<feature type="region of interest" description="Disordered" evidence="1">
    <location>
        <begin position="194"/>
        <end position="238"/>
    </location>
</feature>
<evidence type="ECO:0000313" key="6">
    <source>
        <dbReference type="Proteomes" id="UP000286097"/>
    </source>
</evidence>
<evidence type="ECO:0000259" key="2">
    <source>
        <dbReference type="PROSITE" id="PS50020"/>
    </source>
</evidence>
<name>A0A3M6VR29_9STRA</name>
<evidence type="ECO:0000256" key="1">
    <source>
        <dbReference type="SAM" id="MobiDB-lite"/>
    </source>
</evidence>
<evidence type="ECO:0000313" key="3">
    <source>
        <dbReference type="EMBL" id="RMX69174.1"/>
    </source>
</evidence>
<dbReference type="GO" id="GO:0003723">
    <property type="term" value="F:RNA binding"/>
    <property type="evidence" value="ECO:0007669"/>
    <property type="project" value="TreeGrafter"/>
</dbReference>
<dbReference type="CDD" id="cd00201">
    <property type="entry name" value="WW"/>
    <property type="match status" value="1"/>
</dbReference>
<feature type="compositionally biased region" description="Basic residues" evidence="1">
    <location>
        <begin position="730"/>
        <end position="739"/>
    </location>
</feature>
<dbReference type="Pfam" id="PF00397">
    <property type="entry name" value="WW"/>
    <property type="match status" value="1"/>
</dbReference>
<dbReference type="EMBL" id="QLLG01000035">
    <property type="protein sequence ID" value="RMX69174.1"/>
    <property type="molecule type" value="Genomic_DNA"/>
</dbReference>
<dbReference type="Gene3D" id="2.20.70.10">
    <property type="match status" value="1"/>
</dbReference>
<dbReference type="PANTHER" id="PTHR11864:SF0">
    <property type="entry name" value="PRP40 PRE-MRNA PROCESSING FACTOR 40 HOMOLOG A (YEAST)"/>
    <property type="match status" value="1"/>
</dbReference>
<dbReference type="Proteomes" id="UP000282087">
    <property type="component" value="Unassembled WGS sequence"/>
</dbReference>
<dbReference type="SUPFAM" id="SSF81698">
    <property type="entry name" value="FF domain"/>
    <property type="match status" value="2"/>
</dbReference>
<dbReference type="InterPro" id="IPR036020">
    <property type="entry name" value="WW_dom_sf"/>
</dbReference>